<organism evidence="1 2">
    <name type="scientific">Entomophthora muscae</name>
    <dbReference type="NCBI Taxonomy" id="34485"/>
    <lineage>
        <taxon>Eukaryota</taxon>
        <taxon>Fungi</taxon>
        <taxon>Fungi incertae sedis</taxon>
        <taxon>Zoopagomycota</taxon>
        <taxon>Entomophthoromycotina</taxon>
        <taxon>Entomophthoromycetes</taxon>
        <taxon>Entomophthorales</taxon>
        <taxon>Entomophthoraceae</taxon>
        <taxon>Entomophthora</taxon>
    </lineage>
</organism>
<protein>
    <submittedName>
        <fullName evidence="1">Uncharacterized protein</fullName>
    </submittedName>
</protein>
<evidence type="ECO:0000313" key="1">
    <source>
        <dbReference type="EMBL" id="KAJ9048696.1"/>
    </source>
</evidence>
<dbReference type="EMBL" id="QTSX02007342">
    <property type="protein sequence ID" value="KAJ9048696.1"/>
    <property type="molecule type" value="Genomic_DNA"/>
</dbReference>
<gene>
    <name evidence="1" type="ORF">DSO57_1032379</name>
</gene>
<comment type="caution">
    <text evidence="1">The sequence shown here is derived from an EMBL/GenBank/DDBJ whole genome shotgun (WGS) entry which is preliminary data.</text>
</comment>
<keyword evidence="2" id="KW-1185">Reference proteome</keyword>
<proteinExistence type="predicted"/>
<evidence type="ECO:0000313" key="2">
    <source>
        <dbReference type="Proteomes" id="UP001165960"/>
    </source>
</evidence>
<dbReference type="Proteomes" id="UP001165960">
    <property type="component" value="Unassembled WGS sequence"/>
</dbReference>
<reference evidence="1" key="1">
    <citation type="submission" date="2022-04" db="EMBL/GenBank/DDBJ databases">
        <title>Genome of the entomopathogenic fungus Entomophthora muscae.</title>
        <authorList>
            <person name="Elya C."/>
            <person name="Lovett B.R."/>
            <person name="Lee E."/>
            <person name="Macias A.M."/>
            <person name="Hajek A.E."/>
            <person name="De Bivort B.L."/>
            <person name="Kasson M.T."/>
            <person name="De Fine Licht H.H."/>
            <person name="Stajich J.E."/>
        </authorList>
    </citation>
    <scope>NUCLEOTIDE SEQUENCE</scope>
    <source>
        <strain evidence="1">Berkeley</strain>
    </source>
</reference>
<name>A0ACC2RF78_9FUNG</name>
<accession>A0ACC2RF78</accession>
<sequence length="118" mass="12187">MKENTKLKELIAQLCANNKTLSNKLDRLIAGLHSNNHATAAPQPDTAQSSSAPCPNEQTNISEASTTAGNAPPSGVSPDARVPDPAPAPPTSARTAQRLSYADTLRQSGASAEKIAEA</sequence>